<dbReference type="Proteomes" id="UP000694888">
    <property type="component" value="Unplaced"/>
</dbReference>
<evidence type="ECO:0000313" key="3">
    <source>
        <dbReference type="RefSeq" id="XP_005096469.2"/>
    </source>
</evidence>
<feature type="transmembrane region" description="Helical" evidence="1">
    <location>
        <begin position="377"/>
        <end position="395"/>
    </location>
</feature>
<keyword evidence="1" id="KW-0472">Membrane</keyword>
<gene>
    <name evidence="3" type="primary">LOC101845162</name>
</gene>
<sequence length="574" mass="63126">MGTPATRPKPPVPVDSGWAWFVMFGAFLNQVALVMFARAQALLFIEFLRVYEASATATTLAFGMVPAWFAVANISVSSFFMKRFKYRTLALFGSVVHSLSITSIAFCPNIGLLGVFFALIGAAQAFIVLPQTALLGHYFKRRISFANAVASMGISLATLVGTPLCRFLLDEYALRGTLLVFAAFSMNAFVASLLFRPISGYDLTTTSVVVIDEEGIETTDNDLLSNSKSRVSTDMDHLTTLDDTSEEMTTGRGIISNDHREHASRTDVQLNNKGSLKDLPQRTVGISGALSKSLNTLLSSRNLKYMSTPNLTVSTPQLSEPLLHTNHHMRTVSRRSASTDINHVDISDEERQGSLRSRRNLYVSCFQKVKSAVLNSILTNPIAVVLIIAGGIGHHTQTSLTYIPAVGQENGLTDYQVSLLLTVTGVSDLVGKFSLGLVADTKRIPRVYIVATTQLTAAVLLQVIRFFQGFGLMLAHQVMFGYTLDVMQTFMPVLVGDFLGVHYIPSVLSIYFLLMGGVHTTDHLMMGIFKDKYDSFYPGFHYMGGLILLSTTFFLLLPFLSRCTKRYQKTETTV</sequence>
<protein>
    <submittedName>
        <fullName evidence="3">Monocarboxylate transporter 12</fullName>
    </submittedName>
</protein>
<feature type="transmembrane region" description="Helical" evidence="1">
    <location>
        <begin position="88"/>
        <end position="106"/>
    </location>
</feature>
<feature type="transmembrane region" description="Helical" evidence="1">
    <location>
        <begin position="175"/>
        <end position="195"/>
    </location>
</feature>
<dbReference type="GeneID" id="101845162"/>
<keyword evidence="2" id="KW-1185">Reference proteome</keyword>
<feature type="transmembrane region" description="Helical" evidence="1">
    <location>
        <begin position="17"/>
        <end position="37"/>
    </location>
</feature>
<feature type="transmembrane region" description="Helical" evidence="1">
    <location>
        <begin position="539"/>
        <end position="560"/>
    </location>
</feature>
<dbReference type="RefSeq" id="XP_005096469.2">
    <property type="nucleotide sequence ID" value="XM_005096412.3"/>
</dbReference>
<dbReference type="Pfam" id="PF07690">
    <property type="entry name" value="MFS_1"/>
    <property type="match status" value="1"/>
</dbReference>
<feature type="transmembrane region" description="Helical" evidence="1">
    <location>
        <begin position="148"/>
        <end position="169"/>
    </location>
</feature>
<dbReference type="InterPro" id="IPR050327">
    <property type="entry name" value="Proton-linked_MCT"/>
</dbReference>
<feature type="transmembrane region" description="Helical" evidence="1">
    <location>
        <begin position="499"/>
        <end position="519"/>
    </location>
</feature>
<dbReference type="InterPro" id="IPR036259">
    <property type="entry name" value="MFS_trans_sf"/>
</dbReference>
<dbReference type="SUPFAM" id="SSF103473">
    <property type="entry name" value="MFS general substrate transporter"/>
    <property type="match status" value="1"/>
</dbReference>
<keyword evidence="1" id="KW-0812">Transmembrane</keyword>
<feature type="transmembrane region" description="Helical" evidence="1">
    <location>
        <begin position="112"/>
        <end position="136"/>
    </location>
</feature>
<feature type="transmembrane region" description="Helical" evidence="1">
    <location>
        <begin position="57"/>
        <end position="76"/>
    </location>
</feature>
<organism evidence="2 3">
    <name type="scientific">Aplysia californica</name>
    <name type="common">California sea hare</name>
    <dbReference type="NCBI Taxonomy" id="6500"/>
    <lineage>
        <taxon>Eukaryota</taxon>
        <taxon>Metazoa</taxon>
        <taxon>Spiralia</taxon>
        <taxon>Lophotrochozoa</taxon>
        <taxon>Mollusca</taxon>
        <taxon>Gastropoda</taxon>
        <taxon>Heterobranchia</taxon>
        <taxon>Euthyneura</taxon>
        <taxon>Tectipleura</taxon>
        <taxon>Aplysiida</taxon>
        <taxon>Aplysioidea</taxon>
        <taxon>Aplysiidae</taxon>
        <taxon>Aplysia</taxon>
    </lineage>
</organism>
<accession>A0ABM0JLF7</accession>
<name>A0ABM0JLF7_APLCA</name>
<keyword evidence="1" id="KW-1133">Transmembrane helix</keyword>
<feature type="transmembrane region" description="Helical" evidence="1">
    <location>
        <begin position="415"/>
        <end position="435"/>
    </location>
</feature>
<dbReference type="InterPro" id="IPR011701">
    <property type="entry name" value="MFS"/>
</dbReference>
<dbReference type="PANTHER" id="PTHR11360">
    <property type="entry name" value="MONOCARBOXYLATE TRANSPORTER"/>
    <property type="match status" value="1"/>
</dbReference>
<feature type="transmembrane region" description="Helical" evidence="1">
    <location>
        <begin position="447"/>
        <end position="464"/>
    </location>
</feature>
<dbReference type="PANTHER" id="PTHR11360:SF8">
    <property type="entry name" value="BCDNA.LD28120-RELATED"/>
    <property type="match status" value="1"/>
</dbReference>
<dbReference type="Gene3D" id="1.20.1250.20">
    <property type="entry name" value="MFS general substrate transporter like domains"/>
    <property type="match status" value="2"/>
</dbReference>
<proteinExistence type="predicted"/>
<evidence type="ECO:0000313" key="2">
    <source>
        <dbReference type="Proteomes" id="UP000694888"/>
    </source>
</evidence>
<reference evidence="3" key="1">
    <citation type="submission" date="2025-08" db="UniProtKB">
        <authorList>
            <consortium name="RefSeq"/>
        </authorList>
    </citation>
    <scope>IDENTIFICATION</scope>
</reference>
<evidence type="ECO:0000256" key="1">
    <source>
        <dbReference type="SAM" id="Phobius"/>
    </source>
</evidence>